<evidence type="ECO:0000313" key="3">
    <source>
        <dbReference type="Proteomes" id="UP000268014"/>
    </source>
</evidence>
<feature type="chain" id="PRO_5017928527" description="Glucuronosyltransferase" evidence="1">
    <location>
        <begin position="23"/>
        <end position="171"/>
    </location>
</feature>
<evidence type="ECO:0000256" key="1">
    <source>
        <dbReference type="SAM" id="SignalP"/>
    </source>
</evidence>
<dbReference type="AlphaFoldDB" id="A0A3P7VGI3"/>
<reference evidence="2 3" key="1">
    <citation type="submission" date="2018-11" db="EMBL/GenBank/DDBJ databases">
        <authorList>
            <consortium name="Pathogen Informatics"/>
        </authorList>
    </citation>
    <scope>NUCLEOTIDE SEQUENCE [LARGE SCALE GENOMIC DNA]</scope>
    <source>
        <strain evidence="2 3">MHpl1</strain>
    </source>
</reference>
<dbReference type="OrthoDB" id="5865374at2759"/>
<dbReference type="EMBL" id="UZAF01017999">
    <property type="protein sequence ID" value="VDO46940.1"/>
    <property type="molecule type" value="Genomic_DNA"/>
</dbReference>
<proteinExistence type="predicted"/>
<feature type="signal peptide" evidence="1">
    <location>
        <begin position="1"/>
        <end position="22"/>
    </location>
</feature>
<keyword evidence="1" id="KW-0732">Signal</keyword>
<evidence type="ECO:0000313" key="2">
    <source>
        <dbReference type="EMBL" id="VDO46940.1"/>
    </source>
</evidence>
<keyword evidence="3" id="KW-1185">Reference proteome</keyword>
<accession>A0A3P7VGI3</accession>
<dbReference type="SUPFAM" id="SSF53756">
    <property type="entry name" value="UDP-Glycosyltransferase/glycogen phosphorylase"/>
    <property type="match status" value="1"/>
</dbReference>
<evidence type="ECO:0008006" key="4">
    <source>
        <dbReference type="Google" id="ProtNLM"/>
    </source>
</evidence>
<gene>
    <name evidence="2" type="ORF">HPLM_LOCUS12856</name>
</gene>
<protein>
    <recommendedName>
        <fullName evidence="4">Glucuronosyltransferase</fullName>
    </recommendedName>
</protein>
<organism evidence="2 3">
    <name type="scientific">Haemonchus placei</name>
    <name type="common">Barber's pole worm</name>
    <dbReference type="NCBI Taxonomy" id="6290"/>
    <lineage>
        <taxon>Eukaryota</taxon>
        <taxon>Metazoa</taxon>
        <taxon>Ecdysozoa</taxon>
        <taxon>Nematoda</taxon>
        <taxon>Chromadorea</taxon>
        <taxon>Rhabditida</taxon>
        <taxon>Rhabditina</taxon>
        <taxon>Rhabditomorpha</taxon>
        <taxon>Strongyloidea</taxon>
        <taxon>Trichostrongylidae</taxon>
        <taxon>Haemonchus</taxon>
    </lineage>
</organism>
<name>A0A3P7VGI3_HAEPC</name>
<sequence length="171" mass="19301">MRIRSQMLLLLSLLSISSICSSFKILVINPKFAYSHMNFLGQVADTLVDAGHDVVTLQPLMSTLFASNGTTKSRLIQVGPSAELNELLRIHHASAVKQDIWTSSLRNPFALLAVRILLAHQEKSSTKRKTFWIYFRNFPNKESNSLWKANRKGQPSRSTVMSHLEPSAMYI</sequence>
<dbReference type="Proteomes" id="UP000268014">
    <property type="component" value="Unassembled WGS sequence"/>
</dbReference>